<evidence type="ECO:0000313" key="5">
    <source>
        <dbReference type="Proteomes" id="UP000799537"/>
    </source>
</evidence>
<dbReference type="Gene3D" id="4.10.240.10">
    <property type="entry name" value="Zn(2)-C6 fungal-type DNA-binding domain"/>
    <property type="match status" value="1"/>
</dbReference>
<dbReference type="Proteomes" id="UP000799537">
    <property type="component" value="Unassembled WGS sequence"/>
</dbReference>
<dbReference type="EMBL" id="ML993648">
    <property type="protein sequence ID" value="KAF2158833.1"/>
    <property type="molecule type" value="Genomic_DNA"/>
</dbReference>
<dbReference type="PANTHER" id="PTHR37540">
    <property type="entry name" value="TRANSCRIPTION FACTOR (ACR-2), PUTATIVE-RELATED-RELATED"/>
    <property type="match status" value="1"/>
</dbReference>
<feature type="region of interest" description="Disordered" evidence="2">
    <location>
        <begin position="1"/>
        <end position="22"/>
    </location>
</feature>
<dbReference type="Pfam" id="PF11951">
    <property type="entry name" value="Fungal_trans_2"/>
    <property type="match status" value="1"/>
</dbReference>
<protein>
    <recommendedName>
        <fullName evidence="3">Zn(2)-C6 fungal-type domain-containing protein</fullName>
    </recommendedName>
</protein>
<dbReference type="AlphaFoldDB" id="A0A6A6BW75"/>
<evidence type="ECO:0000259" key="3">
    <source>
        <dbReference type="PROSITE" id="PS50048"/>
    </source>
</evidence>
<feature type="compositionally biased region" description="Low complexity" evidence="2">
    <location>
        <begin position="1"/>
        <end position="12"/>
    </location>
</feature>
<evidence type="ECO:0000256" key="1">
    <source>
        <dbReference type="ARBA" id="ARBA00023242"/>
    </source>
</evidence>
<dbReference type="Pfam" id="PF00172">
    <property type="entry name" value="Zn_clus"/>
    <property type="match status" value="1"/>
</dbReference>
<feature type="compositionally biased region" description="Basic residues" evidence="2">
    <location>
        <begin position="13"/>
        <end position="22"/>
    </location>
</feature>
<dbReference type="RefSeq" id="XP_033659722.1">
    <property type="nucleotide sequence ID" value="XM_033810047.1"/>
</dbReference>
<dbReference type="InterPro" id="IPR021858">
    <property type="entry name" value="Fun_TF"/>
</dbReference>
<dbReference type="OrthoDB" id="4158087at2759"/>
<keyword evidence="5" id="KW-1185">Reference proteome</keyword>
<dbReference type="SMART" id="SM00066">
    <property type="entry name" value="GAL4"/>
    <property type="match status" value="1"/>
</dbReference>
<dbReference type="CDD" id="cd00067">
    <property type="entry name" value="GAL4"/>
    <property type="match status" value="1"/>
</dbReference>
<evidence type="ECO:0000256" key="2">
    <source>
        <dbReference type="SAM" id="MobiDB-lite"/>
    </source>
</evidence>
<dbReference type="PROSITE" id="PS50048">
    <property type="entry name" value="ZN2_CY6_FUNGAL_2"/>
    <property type="match status" value="1"/>
</dbReference>
<feature type="domain" description="Zn(2)-C6 fungal-type" evidence="3">
    <location>
        <begin position="24"/>
        <end position="57"/>
    </location>
</feature>
<dbReference type="GO" id="GO:0000981">
    <property type="term" value="F:DNA-binding transcription factor activity, RNA polymerase II-specific"/>
    <property type="evidence" value="ECO:0007669"/>
    <property type="project" value="InterPro"/>
</dbReference>
<keyword evidence="1" id="KW-0539">Nucleus</keyword>
<dbReference type="GO" id="GO:0008270">
    <property type="term" value="F:zinc ion binding"/>
    <property type="evidence" value="ECO:0007669"/>
    <property type="project" value="InterPro"/>
</dbReference>
<dbReference type="GeneID" id="54563319"/>
<sequence length="488" mass="53881">MQGSNSSSARVPVARRSHRKSKTGCQTCRNRKVKCDERRPLCRNCEKHFIGLISCDFDDQAPVLAQDAPAGTNQVGRAAEPLQLPTMVSASSYDALLRRPQSEVPSTTFDKLAAYYLNSFAYRSFPFYASKDLIDVWWPFVQADDLLFHVVMLLSSIDLARTSNITDTTSEAQLFGQSVSILRSRLAEPTASNSISDATIAAVALLAALEHHRDNIRALQMHISALKHIVDQRGGLSAVKAENPMVANVLFWCALVAINEPALLPLTYEDALEMIDQPQDADDASLLTHDGGEANLFDLGLDPQTAFVLHDVQRLSRLYTATLSYGSPDEAMDVLSQLCIILQRLLTLSKLSDDVTGTPGLSQSCRLAGVLHVFTPLSGYFPDPTMMLHALVRDIKSSLTKMIGATGTHSHLLLWLLGVAGITAHSMPERAWFVGHLVVVVQDLEIKSWQVFRSNLVKLAFHDNFCDVSFQALWDEVRQKQDALDVYS</sequence>
<evidence type="ECO:0000313" key="4">
    <source>
        <dbReference type="EMBL" id="KAF2158833.1"/>
    </source>
</evidence>
<dbReference type="InterPro" id="IPR001138">
    <property type="entry name" value="Zn2Cys6_DnaBD"/>
</dbReference>
<dbReference type="PANTHER" id="PTHR37540:SF5">
    <property type="entry name" value="TRANSCRIPTION FACTOR DOMAIN-CONTAINING PROTEIN"/>
    <property type="match status" value="1"/>
</dbReference>
<dbReference type="InterPro" id="IPR036864">
    <property type="entry name" value="Zn2-C6_fun-type_DNA-bd_sf"/>
</dbReference>
<proteinExistence type="predicted"/>
<reference evidence="4" key="1">
    <citation type="journal article" date="2020" name="Stud. Mycol.">
        <title>101 Dothideomycetes genomes: a test case for predicting lifestyles and emergence of pathogens.</title>
        <authorList>
            <person name="Haridas S."/>
            <person name="Albert R."/>
            <person name="Binder M."/>
            <person name="Bloem J."/>
            <person name="Labutti K."/>
            <person name="Salamov A."/>
            <person name="Andreopoulos B."/>
            <person name="Baker S."/>
            <person name="Barry K."/>
            <person name="Bills G."/>
            <person name="Bluhm B."/>
            <person name="Cannon C."/>
            <person name="Castanera R."/>
            <person name="Culley D."/>
            <person name="Daum C."/>
            <person name="Ezra D."/>
            <person name="Gonzalez J."/>
            <person name="Henrissat B."/>
            <person name="Kuo A."/>
            <person name="Liang C."/>
            <person name="Lipzen A."/>
            <person name="Lutzoni F."/>
            <person name="Magnuson J."/>
            <person name="Mondo S."/>
            <person name="Nolan M."/>
            <person name="Ohm R."/>
            <person name="Pangilinan J."/>
            <person name="Park H.-J."/>
            <person name="Ramirez L."/>
            <person name="Alfaro M."/>
            <person name="Sun H."/>
            <person name="Tritt A."/>
            <person name="Yoshinaga Y."/>
            <person name="Zwiers L.-H."/>
            <person name="Turgeon B."/>
            <person name="Goodwin S."/>
            <person name="Spatafora J."/>
            <person name="Crous P."/>
            <person name="Grigoriev I."/>
        </authorList>
    </citation>
    <scope>NUCLEOTIDE SEQUENCE</scope>
    <source>
        <strain evidence="4">ATCC 36951</strain>
    </source>
</reference>
<name>A0A6A6BW75_ZASCE</name>
<accession>A0A6A6BW75</accession>
<gene>
    <name evidence="4" type="ORF">M409DRAFT_30705</name>
</gene>
<dbReference type="SUPFAM" id="SSF57701">
    <property type="entry name" value="Zn2/Cys6 DNA-binding domain"/>
    <property type="match status" value="1"/>
</dbReference>
<organism evidence="4 5">
    <name type="scientific">Zasmidium cellare ATCC 36951</name>
    <dbReference type="NCBI Taxonomy" id="1080233"/>
    <lineage>
        <taxon>Eukaryota</taxon>
        <taxon>Fungi</taxon>
        <taxon>Dikarya</taxon>
        <taxon>Ascomycota</taxon>
        <taxon>Pezizomycotina</taxon>
        <taxon>Dothideomycetes</taxon>
        <taxon>Dothideomycetidae</taxon>
        <taxon>Mycosphaerellales</taxon>
        <taxon>Mycosphaerellaceae</taxon>
        <taxon>Zasmidium</taxon>
    </lineage>
</organism>